<evidence type="ECO:0000313" key="3">
    <source>
        <dbReference type="Proteomes" id="UP000297900"/>
    </source>
</evidence>
<dbReference type="OrthoDB" id="9768284at2"/>
<dbReference type="RefSeq" id="WP_135153134.1">
    <property type="nucleotide sequence ID" value="NZ_SOMN01000023.1"/>
</dbReference>
<dbReference type="GO" id="GO:0030649">
    <property type="term" value="P:aminoglycoside antibiotic catabolic process"/>
    <property type="evidence" value="ECO:0007669"/>
    <property type="project" value="TreeGrafter"/>
</dbReference>
<keyword evidence="3" id="KW-1185">Reference proteome</keyword>
<evidence type="ECO:0000313" key="2">
    <source>
        <dbReference type="EMBL" id="TFE24732.1"/>
    </source>
</evidence>
<dbReference type="PANTHER" id="PTHR37817:SF1">
    <property type="entry name" value="N-ACETYLTRANSFERASE EIS"/>
    <property type="match status" value="1"/>
</dbReference>
<accession>A0A4Y8LUW7</accession>
<dbReference type="Pfam" id="PF13527">
    <property type="entry name" value="Acetyltransf_9"/>
    <property type="match status" value="1"/>
</dbReference>
<dbReference type="Proteomes" id="UP000297900">
    <property type="component" value="Unassembled WGS sequence"/>
</dbReference>
<sequence length="394" mass="44921">MEIRQLREDDFEERTALSQFAFQYRLTPEQKESKRLTFRPEQDWGAFDENGRLLSALLLLPLETWIQGKSFAMGGIAGVATWPEARRQGCVNQLLVRALETMKNNGQTVSMLHPFSFSFYRRYGYEMTVERKKYTIETRQLPPRTQTPGQVKRMAKPDIEVLNGIYSAYASRYSGTLVREKDWWENRILTKGGQVAVYYNEHDVAEGYVFYQVEGNMLTIQDWASTSETSRVGLWTFVGNHDSMVAEVTTITAIDDPLPFLLADPRIKQEVIPYFMSRIVDAEAFVKQYPWMPGEREEAVVLTLSDAHAPWNNGAFRLMLSASGEGRLERLEGIAAESSGGLKCDIQTLTAMLIGNRKPSLLREVGRISGGSTEDAAQLERRIPERTTHLMDFF</sequence>
<dbReference type="InterPro" id="IPR051554">
    <property type="entry name" value="Acetyltransferase_Eis"/>
</dbReference>
<evidence type="ECO:0000259" key="1">
    <source>
        <dbReference type="PROSITE" id="PS51186"/>
    </source>
</evidence>
<reference evidence="2 3" key="1">
    <citation type="submission" date="2019-03" db="EMBL/GenBank/DDBJ databases">
        <title>Cohnella endophytica sp. nov., a novel endophytic bacterium isolated from bark of Sonneratia apetala.</title>
        <authorList>
            <person name="Tuo L."/>
        </authorList>
    </citation>
    <scope>NUCLEOTIDE SEQUENCE [LARGE SCALE GENOMIC DNA]</scope>
    <source>
        <strain evidence="2 3">CCTCC AB 208254</strain>
    </source>
</reference>
<keyword evidence="2" id="KW-0808">Transferase</keyword>
<dbReference type="GO" id="GO:0034069">
    <property type="term" value="F:aminoglycoside N-acetyltransferase activity"/>
    <property type="evidence" value="ECO:0007669"/>
    <property type="project" value="TreeGrafter"/>
</dbReference>
<gene>
    <name evidence="2" type="ORF">E2980_15460</name>
</gene>
<dbReference type="InterPro" id="IPR016181">
    <property type="entry name" value="Acyl_CoA_acyltransferase"/>
</dbReference>
<dbReference type="Pfam" id="PF17668">
    <property type="entry name" value="Acetyltransf_17"/>
    <property type="match status" value="1"/>
</dbReference>
<dbReference type="PROSITE" id="PS51186">
    <property type="entry name" value="GNAT"/>
    <property type="match status" value="1"/>
</dbReference>
<dbReference type="Gene3D" id="3.30.1050.10">
    <property type="entry name" value="SCP2 sterol-binding domain"/>
    <property type="match status" value="1"/>
</dbReference>
<proteinExistence type="predicted"/>
<dbReference type="EMBL" id="SOMN01000023">
    <property type="protein sequence ID" value="TFE24732.1"/>
    <property type="molecule type" value="Genomic_DNA"/>
</dbReference>
<protein>
    <submittedName>
        <fullName evidence="2">GNAT family N-acetyltransferase</fullName>
    </submittedName>
</protein>
<dbReference type="InterPro" id="IPR041380">
    <property type="entry name" value="Acetyltransf_17"/>
</dbReference>
<comment type="caution">
    <text evidence="2">The sequence shown here is derived from an EMBL/GenBank/DDBJ whole genome shotgun (WGS) entry which is preliminary data.</text>
</comment>
<dbReference type="PANTHER" id="PTHR37817">
    <property type="entry name" value="N-ACETYLTRANSFERASE EIS"/>
    <property type="match status" value="1"/>
</dbReference>
<organism evidence="2 3">
    <name type="scientific">Cohnella luojiensis</name>
    <dbReference type="NCBI Taxonomy" id="652876"/>
    <lineage>
        <taxon>Bacteria</taxon>
        <taxon>Bacillati</taxon>
        <taxon>Bacillota</taxon>
        <taxon>Bacilli</taxon>
        <taxon>Bacillales</taxon>
        <taxon>Paenibacillaceae</taxon>
        <taxon>Cohnella</taxon>
    </lineage>
</organism>
<dbReference type="InterPro" id="IPR036527">
    <property type="entry name" value="SCP2_sterol-bd_dom_sf"/>
</dbReference>
<dbReference type="Gene3D" id="3.40.630.30">
    <property type="match status" value="2"/>
</dbReference>
<name>A0A4Y8LUW7_9BACL</name>
<dbReference type="SUPFAM" id="SSF55729">
    <property type="entry name" value="Acyl-CoA N-acyltransferases (Nat)"/>
    <property type="match status" value="1"/>
</dbReference>
<dbReference type="SUPFAM" id="SSF55718">
    <property type="entry name" value="SCP-like"/>
    <property type="match status" value="1"/>
</dbReference>
<dbReference type="AlphaFoldDB" id="A0A4Y8LUW7"/>
<feature type="domain" description="N-acetyltransferase" evidence="1">
    <location>
        <begin position="1"/>
        <end position="142"/>
    </location>
</feature>
<dbReference type="InterPro" id="IPR000182">
    <property type="entry name" value="GNAT_dom"/>
</dbReference>
<dbReference type="InterPro" id="IPR025559">
    <property type="entry name" value="Eis_dom"/>
</dbReference>
<dbReference type="Pfam" id="PF13530">
    <property type="entry name" value="SCP2_2"/>
    <property type="match status" value="1"/>
</dbReference>